<dbReference type="GO" id="GO:0042175">
    <property type="term" value="C:nuclear outer membrane-endoplasmic reticulum membrane network"/>
    <property type="evidence" value="ECO:0007669"/>
    <property type="project" value="TreeGrafter"/>
</dbReference>
<sequence>MAPKSKSVAANGAAAKKPAKSTTSSVTASPATTTVEVQEFTAVVYGPGKPDKTLYDAEQNKIKAEIDAVQVKLTAVKEKIALTSRSGSGNERRNALKAELDSIRSHQSTNKLSRGKIHDQLKTIQDGIQKKIKDLNAARAKIPFKTVAEVDERIRQLEKQVESGNLKLVEEKRALQEISQWKRSRRIVEGFQAEQESIEADRAKADELRKQLDDPEAIAISKRYDEIKAELDELKKESDEAYASRSKLLDERSALQAQLDELYNKKRESAQRFKEANDRFYTKLNEDRARRAERARAQRQAEEEAKKKELADRLREEAAVPAFQAQIEDCQTLIDYFSGKSSTVPLSSQKPLKEKADVAGVPKLEPRQVDAAPEGVIVRKKKDEVEDAYFVGGGKKKGGKKGGAKPPAPAAETNGAESASGQLNVPLPTLTALLTLSIPPPTSTADVPRVIEDLKTKKAWFEANQARVTAENKAKAEAEIRRILGKSADSVDVPTPASDDIAPPNGGAEHPAEPAPTPASIDLPSTAVPIEAIEEKLETVPEQEVEAS</sequence>
<evidence type="ECO:0000256" key="1">
    <source>
        <dbReference type="SAM" id="MobiDB-lite"/>
    </source>
</evidence>
<dbReference type="HOGENOM" id="CLU_023943_0_0_1"/>
<evidence type="ECO:0000313" key="2">
    <source>
        <dbReference type="EMBL" id="CDO75614.1"/>
    </source>
</evidence>
<organism evidence="2 3">
    <name type="scientific">Pycnoporus cinnabarinus</name>
    <name type="common">Cinnabar-red polypore</name>
    <name type="synonym">Trametes cinnabarina</name>
    <dbReference type="NCBI Taxonomy" id="5643"/>
    <lineage>
        <taxon>Eukaryota</taxon>
        <taxon>Fungi</taxon>
        <taxon>Dikarya</taxon>
        <taxon>Basidiomycota</taxon>
        <taxon>Agaricomycotina</taxon>
        <taxon>Agaricomycetes</taxon>
        <taxon>Polyporales</taxon>
        <taxon>Polyporaceae</taxon>
        <taxon>Trametes</taxon>
    </lineage>
</organism>
<dbReference type="PANTHER" id="PTHR31027:SF2">
    <property type="entry name" value="LEBERCILIN DOMAIN-CONTAINING PROTEIN"/>
    <property type="match status" value="1"/>
</dbReference>
<keyword evidence="3" id="KW-1185">Reference proteome</keyword>
<dbReference type="GO" id="GO:0003729">
    <property type="term" value="F:mRNA binding"/>
    <property type="evidence" value="ECO:0007669"/>
    <property type="project" value="TreeGrafter"/>
</dbReference>
<dbReference type="InterPro" id="IPR039604">
    <property type="entry name" value="Bfr1"/>
</dbReference>
<protein>
    <recommendedName>
        <fullName evidence="4">Nuclear segregation protein Bfr1</fullName>
    </recommendedName>
</protein>
<feature type="region of interest" description="Disordered" evidence="1">
    <location>
        <begin position="391"/>
        <end position="423"/>
    </location>
</feature>
<evidence type="ECO:0008006" key="4">
    <source>
        <dbReference type="Google" id="ProtNLM"/>
    </source>
</evidence>
<reference evidence="2" key="1">
    <citation type="submission" date="2014-01" db="EMBL/GenBank/DDBJ databases">
        <title>The genome of the white-rot fungus Pycnoporus cinnabarinus: a basidiomycete model with a versatile arsenal for lignocellulosic biomass breakdown.</title>
        <authorList>
            <person name="Levasseur A."/>
            <person name="Lomascolo A."/>
            <person name="Ruiz-Duenas F.J."/>
            <person name="Uzan E."/>
            <person name="Piumi F."/>
            <person name="Kues U."/>
            <person name="Ram A.F.J."/>
            <person name="Murat C."/>
            <person name="Haon M."/>
            <person name="Benoit I."/>
            <person name="Arfi Y."/>
            <person name="Chevret D."/>
            <person name="Drula E."/>
            <person name="Kwon M.J."/>
            <person name="Gouret P."/>
            <person name="Lesage-Meessen L."/>
            <person name="Lombard V."/>
            <person name="Mariette J."/>
            <person name="Noirot C."/>
            <person name="Park J."/>
            <person name="Patyshakuliyeva A."/>
            <person name="Wieneger R.A.B."/>
            <person name="Wosten H.A.B."/>
            <person name="Martin F."/>
            <person name="Coutinho P.M."/>
            <person name="de Vries R."/>
            <person name="Martinez A.T."/>
            <person name="Klopp C."/>
            <person name="Pontarotti P."/>
            <person name="Henrissat B."/>
            <person name="Record E."/>
        </authorList>
    </citation>
    <scope>NUCLEOTIDE SEQUENCE [LARGE SCALE GENOMIC DNA]</scope>
    <source>
        <strain evidence="2">BRFM137</strain>
    </source>
</reference>
<feature type="region of interest" description="Disordered" evidence="1">
    <location>
        <begin position="343"/>
        <end position="366"/>
    </location>
</feature>
<feature type="region of interest" description="Disordered" evidence="1">
    <location>
        <begin position="284"/>
        <end position="309"/>
    </location>
</feature>
<dbReference type="OMA" id="AHWKEDQ"/>
<feature type="compositionally biased region" description="Basic residues" evidence="1">
    <location>
        <begin position="394"/>
        <end position="403"/>
    </location>
</feature>
<accession>A0A060STP9</accession>
<evidence type="ECO:0000313" key="3">
    <source>
        <dbReference type="Proteomes" id="UP000029665"/>
    </source>
</evidence>
<dbReference type="PANTHER" id="PTHR31027">
    <property type="entry name" value="NUCLEAR SEGREGATION PROTEIN BFR1"/>
    <property type="match status" value="1"/>
</dbReference>
<dbReference type="Proteomes" id="UP000029665">
    <property type="component" value="Unassembled WGS sequence"/>
</dbReference>
<name>A0A060STP9_PYCCI</name>
<dbReference type="STRING" id="5643.A0A060STP9"/>
<proteinExistence type="predicted"/>
<comment type="caution">
    <text evidence="2">The sequence shown here is derived from an EMBL/GenBank/DDBJ whole genome shotgun (WGS) entry which is preliminary data.</text>
</comment>
<dbReference type="EMBL" id="CCBP010000280">
    <property type="protein sequence ID" value="CDO75614.1"/>
    <property type="molecule type" value="Genomic_DNA"/>
</dbReference>
<dbReference type="GO" id="GO:0005783">
    <property type="term" value="C:endoplasmic reticulum"/>
    <property type="evidence" value="ECO:0007669"/>
    <property type="project" value="TreeGrafter"/>
</dbReference>
<dbReference type="AlphaFoldDB" id="A0A060STP9"/>
<feature type="region of interest" description="Disordered" evidence="1">
    <location>
        <begin position="1"/>
        <end position="32"/>
    </location>
</feature>
<gene>
    <name evidence="2" type="ORF">BN946_scf184858.g54</name>
</gene>
<feature type="region of interest" description="Disordered" evidence="1">
    <location>
        <begin position="485"/>
        <end position="527"/>
    </location>
</feature>
<dbReference type="GO" id="GO:1990904">
    <property type="term" value="C:ribonucleoprotein complex"/>
    <property type="evidence" value="ECO:0007669"/>
    <property type="project" value="TreeGrafter"/>
</dbReference>
<dbReference type="GO" id="GO:0008298">
    <property type="term" value="P:intracellular mRNA localization"/>
    <property type="evidence" value="ECO:0007669"/>
    <property type="project" value="TreeGrafter"/>
</dbReference>
<dbReference type="OrthoDB" id="2195113at2759"/>